<dbReference type="GO" id="GO:0006508">
    <property type="term" value="P:proteolysis"/>
    <property type="evidence" value="ECO:0007669"/>
    <property type="project" value="UniProtKB-KW"/>
</dbReference>
<comment type="caution">
    <text evidence="1">The sequence shown here is derived from an EMBL/GenBank/DDBJ whole genome shotgun (WGS) entry which is preliminary data.</text>
</comment>
<dbReference type="RefSeq" id="WP_257443745.1">
    <property type="nucleotide sequence ID" value="NZ_JANIPJ010000003.1"/>
</dbReference>
<dbReference type="Proteomes" id="UP001141950">
    <property type="component" value="Unassembled WGS sequence"/>
</dbReference>
<protein>
    <submittedName>
        <fullName evidence="1">Spore protease YyaC</fullName>
    </submittedName>
</protein>
<keyword evidence="1" id="KW-0378">Hydrolase</keyword>
<keyword evidence="1" id="KW-0645">Protease</keyword>
<accession>A0A9X2SA54</accession>
<reference evidence="1" key="1">
    <citation type="submission" date="2022-08" db="EMBL/GenBank/DDBJ databases">
        <title>The genomic sequence of strain Paenibacillus sp. SCIV0701.</title>
        <authorList>
            <person name="Zhao H."/>
        </authorList>
    </citation>
    <scope>NUCLEOTIDE SEQUENCE</scope>
    <source>
        <strain evidence="1">SCIV0701</strain>
    </source>
</reference>
<dbReference type="EMBL" id="JANIPJ010000003">
    <property type="protein sequence ID" value="MCR2803452.1"/>
    <property type="molecule type" value="Genomic_DNA"/>
</dbReference>
<organism evidence="1 2">
    <name type="scientific">Paenibacillus soyae</name>
    <dbReference type="NCBI Taxonomy" id="2969249"/>
    <lineage>
        <taxon>Bacteria</taxon>
        <taxon>Bacillati</taxon>
        <taxon>Bacillota</taxon>
        <taxon>Bacilli</taxon>
        <taxon>Bacillales</taxon>
        <taxon>Paenibacillaceae</taxon>
        <taxon>Paenibacillus</taxon>
    </lineage>
</organism>
<name>A0A9X2SA54_9BACL</name>
<dbReference type="Pfam" id="PF06866">
    <property type="entry name" value="DUF1256"/>
    <property type="match status" value="1"/>
</dbReference>
<gene>
    <name evidence="1" type="primary">yyaC</name>
    <name evidence="1" type="ORF">NQZ67_06090</name>
</gene>
<keyword evidence="2" id="KW-1185">Reference proteome</keyword>
<proteinExistence type="predicted"/>
<dbReference type="GO" id="GO:0008233">
    <property type="term" value="F:peptidase activity"/>
    <property type="evidence" value="ECO:0007669"/>
    <property type="project" value="UniProtKB-KW"/>
</dbReference>
<dbReference type="SUPFAM" id="SSF53163">
    <property type="entry name" value="HybD-like"/>
    <property type="match status" value="1"/>
</dbReference>
<evidence type="ECO:0000313" key="2">
    <source>
        <dbReference type="Proteomes" id="UP001141950"/>
    </source>
</evidence>
<sequence length="191" mass="20242">MGQRARKNRARPDVTEGLPSPCGRRELADFLAKAWPGESTREPGGVLFICIGSDRSTGDAYGPLVGSMLKERGFPHVIGTLEKPCDAHAVEEAVREAAALRERVSFIVAIDACLGKPESVGCFLAAEGPLQPGAAIGRRLPFVGDVSIAGVVNMHGPKAYGMLQTTSLHLVMEMAKQTADAICEAWFGKGP</sequence>
<dbReference type="NCBIfam" id="TIGR02841">
    <property type="entry name" value="spore_YyaC"/>
    <property type="match status" value="1"/>
</dbReference>
<evidence type="ECO:0000313" key="1">
    <source>
        <dbReference type="EMBL" id="MCR2803452.1"/>
    </source>
</evidence>
<dbReference type="InterPro" id="IPR009665">
    <property type="entry name" value="YyaC"/>
</dbReference>
<dbReference type="InterPro" id="IPR023430">
    <property type="entry name" value="Pept_HybD-like_dom_sf"/>
</dbReference>
<dbReference type="AlphaFoldDB" id="A0A9X2SA54"/>